<accession>A0A078MMM0</accession>
<evidence type="ECO:0000259" key="3">
    <source>
        <dbReference type="PROSITE" id="PS50883"/>
    </source>
</evidence>
<keyword evidence="2" id="KW-0472">Membrane</keyword>
<dbReference type="NCBIfam" id="TIGR00254">
    <property type="entry name" value="GGDEF"/>
    <property type="match status" value="1"/>
</dbReference>
<dbReference type="InterPro" id="IPR001633">
    <property type="entry name" value="EAL_dom"/>
</dbReference>
<name>A0A078MMM0_9MICC</name>
<evidence type="ECO:0000259" key="5">
    <source>
        <dbReference type="PROSITE" id="PS50887"/>
    </source>
</evidence>
<dbReference type="GO" id="GO:0016020">
    <property type="term" value="C:membrane"/>
    <property type="evidence" value="ECO:0007669"/>
    <property type="project" value="InterPro"/>
</dbReference>
<dbReference type="InterPro" id="IPR035919">
    <property type="entry name" value="EAL_sf"/>
</dbReference>
<dbReference type="PROSITE" id="PS50885">
    <property type="entry name" value="HAMP"/>
    <property type="match status" value="1"/>
</dbReference>
<dbReference type="SMART" id="SM00052">
    <property type="entry name" value="EAL"/>
    <property type="match status" value="1"/>
</dbReference>
<feature type="domain" description="EAL" evidence="3">
    <location>
        <begin position="255"/>
        <end position="511"/>
    </location>
</feature>
<dbReference type="CDD" id="cd01948">
    <property type="entry name" value="EAL"/>
    <property type="match status" value="1"/>
</dbReference>
<dbReference type="InterPro" id="IPR029787">
    <property type="entry name" value="Nucleotide_cyclase"/>
</dbReference>
<feature type="domain" description="HAMP" evidence="4">
    <location>
        <begin position="15"/>
        <end position="64"/>
    </location>
</feature>
<dbReference type="SMART" id="SM00267">
    <property type="entry name" value="GGDEF"/>
    <property type="match status" value="1"/>
</dbReference>
<dbReference type="InterPro" id="IPR000160">
    <property type="entry name" value="GGDEF_dom"/>
</dbReference>
<evidence type="ECO:0000259" key="4">
    <source>
        <dbReference type="PROSITE" id="PS50885"/>
    </source>
</evidence>
<dbReference type="PROSITE" id="PS50887">
    <property type="entry name" value="GGDEF"/>
    <property type="match status" value="1"/>
</dbReference>
<protein>
    <submittedName>
        <fullName evidence="6">Cyclic di-GMP phosphodiesterase Gmr</fullName>
    </submittedName>
</protein>
<dbReference type="PANTHER" id="PTHR44757:SF2">
    <property type="entry name" value="BIOFILM ARCHITECTURE MAINTENANCE PROTEIN MBAA"/>
    <property type="match status" value="1"/>
</dbReference>
<dbReference type="InterPro" id="IPR043128">
    <property type="entry name" value="Rev_trsase/Diguanyl_cyclase"/>
</dbReference>
<organism evidence="6">
    <name type="scientific">Arthrobacter saudimassiliensis</name>
    <dbReference type="NCBI Taxonomy" id="1461584"/>
    <lineage>
        <taxon>Bacteria</taxon>
        <taxon>Bacillati</taxon>
        <taxon>Actinomycetota</taxon>
        <taxon>Actinomycetes</taxon>
        <taxon>Micrococcales</taxon>
        <taxon>Micrococcaceae</taxon>
        <taxon>Arthrobacter</taxon>
    </lineage>
</organism>
<dbReference type="Gene3D" id="3.30.70.270">
    <property type="match status" value="1"/>
</dbReference>
<sequence>MNRTELSESEEGADARLTRVVEGIVRIASGDLATPIPRSRARDQVDAVITGINLLAEELNSVYQDFEQRVDARTSELRAAHLEMERMALTDALTGSANRTALTRLLLQELESNAGRPAVLMLDMDAFKDINDSFGHLVGDKVLKRVAGRVISAVPEEAVVARLGGDEFAVLLPNTDTRSALSVAEDIQHSFNSVIRLEELDVWPRASIGVHMAQLGEQAEDIMLRADVAMYSAKEQGRGRIAVFEPVMLYARQLRRQTSAELRHAVTRGELFLEYQPVVSLTSGQVQGVEALVRWNHPTRGLLPPGEFIPVAEESGVIADVGAWVLQAALQQLGRWLEDGTVGPDFSLRVNLSAMELQRIDLVDTVRLALRGCGATPANLILEITESAFVAGGDVETYSLKALSALGVRIEIDDFGTGYSSISYLRRLPASTVKVDRALIKDIAEDEQQLEFVSAVHGLIRAAGMDAVFEGVETPEQARQLQRMQCCSGQGYYFSRPLSTEAATELLRSGARLPMAQSAAEHASAAG</sequence>
<dbReference type="CDD" id="cd01949">
    <property type="entry name" value="GGDEF"/>
    <property type="match status" value="1"/>
</dbReference>
<dbReference type="InterPro" id="IPR052155">
    <property type="entry name" value="Biofilm_reg_signaling"/>
</dbReference>
<keyword evidence="2" id="KW-1133">Transmembrane helix</keyword>
<dbReference type="PANTHER" id="PTHR44757">
    <property type="entry name" value="DIGUANYLATE CYCLASE DGCP"/>
    <property type="match status" value="1"/>
</dbReference>
<dbReference type="EMBL" id="LN483070">
    <property type="protein sequence ID" value="CEA07540.1"/>
    <property type="molecule type" value="Genomic_DNA"/>
</dbReference>
<dbReference type="SUPFAM" id="SSF141868">
    <property type="entry name" value="EAL domain-like"/>
    <property type="match status" value="1"/>
</dbReference>
<dbReference type="GO" id="GO:0007165">
    <property type="term" value="P:signal transduction"/>
    <property type="evidence" value="ECO:0007669"/>
    <property type="project" value="InterPro"/>
</dbReference>
<evidence type="ECO:0000256" key="1">
    <source>
        <dbReference type="ARBA" id="ARBA00022692"/>
    </source>
</evidence>
<dbReference type="SUPFAM" id="SSF55073">
    <property type="entry name" value="Nucleotide cyclase"/>
    <property type="match status" value="1"/>
</dbReference>
<evidence type="ECO:0000256" key="2">
    <source>
        <dbReference type="ARBA" id="ARBA00022989"/>
    </source>
</evidence>
<dbReference type="Pfam" id="PF00563">
    <property type="entry name" value="EAL"/>
    <property type="match status" value="1"/>
</dbReference>
<proteinExistence type="predicted"/>
<dbReference type="FunFam" id="3.30.70.270:FF:000001">
    <property type="entry name" value="Diguanylate cyclase domain protein"/>
    <property type="match status" value="1"/>
</dbReference>
<dbReference type="Pfam" id="PF00990">
    <property type="entry name" value="GGDEF"/>
    <property type="match status" value="1"/>
</dbReference>
<dbReference type="AlphaFoldDB" id="A0A078MMM0"/>
<keyword evidence="1" id="KW-0812">Transmembrane</keyword>
<reference evidence="6" key="1">
    <citation type="submission" date="2014-07" db="EMBL/GenBank/DDBJ databases">
        <authorList>
            <person name="Urmite Genomes Urmite Genomes"/>
        </authorList>
    </citation>
    <scope>NUCLEOTIDE SEQUENCE</scope>
    <source>
        <strain evidence="6">11W110_air</strain>
    </source>
</reference>
<gene>
    <name evidence="6" type="primary">gmr</name>
    <name evidence="6" type="ORF">BN1051_00855</name>
</gene>
<dbReference type="PATRIC" id="fig|1461584.3.peg.848"/>
<dbReference type="PROSITE" id="PS50883">
    <property type="entry name" value="EAL"/>
    <property type="match status" value="1"/>
</dbReference>
<dbReference type="InterPro" id="IPR003660">
    <property type="entry name" value="HAMP_dom"/>
</dbReference>
<feature type="domain" description="GGDEF" evidence="5">
    <location>
        <begin position="115"/>
        <end position="246"/>
    </location>
</feature>
<dbReference type="Gene3D" id="3.20.20.450">
    <property type="entry name" value="EAL domain"/>
    <property type="match status" value="1"/>
</dbReference>
<evidence type="ECO:0000313" key="6">
    <source>
        <dbReference type="EMBL" id="CEA07540.1"/>
    </source>
</evidence>